<organism evidence="2 3">
    <name type="scientific">Ceratodon purpureus</name>
    <name type="common">Fire moss</name>
    <name type="synonym">Dicranum purpureum</name>
    <dbReference type="NCBI Taxonomy" id="3225"/>
    <lineage>
        <taxon>Eukaryota</taxon>
        <taxon>Viridiplantae</taxon>
        <taxon>Streptophyta</taxon>
        <taxon>Embryophyta</taxon>
        <taxon>Bryophyta</taxon>
        <taxon>Bryophytina</taxon>
        <taxon>Bryopsida</taxon>
        <taxon>Dicranidae</taxon>
        <taxon>Pseudoditrichales</taxon>
        <taxon>Ditrichaceae</taxon>
        <taxon>Ceratodon</taxon>
    </lineage>
</organism>
<dbReference type="AlphaFoldDB" id="A0A8T0G6R0"/>
<proteinExistence type="predicted"/>
<dbReference type="EMBL" id="CM026433">
    <property type="protein sequence ID" value="KAG0554167.1"/>
    <property type="molecule type" value="Genomic_DNA"/>
</dbReference>
<gene>
    <name evidence="2" type="ORF">KC19_12G068800</name>
</gene>
<accession>A0A8T0G6R0</accession>
<evidence type="ECO:0000313" key="2">
    <source>
        <dbReference type="EMBL" id="KAG0554167.1"/>
    </source>
</evidence>
<sequence>MFIRFTLFSLIVQSRISMSTLCVNCLSRPRSTRSDGNPGRSFLTLQVRGREVGDPSVR</sequence>
<keyword evidence="3" id="KW-1185">Reference proteome</keyword>
<protein>
    <recommendedName>
        <fullName evidence="4">Secreted protein</fullName>
    </recommendedName>
</protein>
<feature type="chain" id="PRO_5035730411" description="Secreted protein" evidence="1">
    <location>
        <begin position="23"/>
        <end position="58"/>
    </location>
</feature>
<evidence type="ECO:0008006" key="4">
    <source>
        <dbReference type="Google" id="ProtNLM"/>
    </source>
</evidence>
<evidence type="ECO:0000256" key="1">
    <source>
        <dbReference type="SAM" id="SignalP"/>
    </source>
</evidence>
<keyword evidence="1" id="KW-0732">Signal</keyword>
<dbReference type="Proteomes" id="UP000822688">
    <property type="component" value="Chromosome 12"/>
</dbReference>
<comment type="caution">
    <text evidence="2">The sequence shown here is derived from an EMBL/GenBank/DDBJ whole genome shotgun (WGS) entry which is preliminary data.</text>
</comment>
<evidence type="ECO:0000313" key="3">
    <source>
        <dbReference type="Proteomes" id="UP000822688"/>
    </source>
</evidence>
<feature type="signal peptide" evidence="1">
    <location>
        <begin position="1"/>
        <end position="22"/>
    </location>
</feature>
<name>A0A8T0G6R0_CERPU</name>
<reference evidence="2" key="1">
    <citation type="submission" date="2020-06" db="EMBL/GenBank/DDBJ databases">
        <title>WGS assembly of Ceratodon purpureus strain R40.</title>
        <authorList>
            <person name="Carey S.B."/>
            <person name="Jenkins J."/>
            <person name="Shu S."/>
            <person name="Lovell J.T."/>
            <person name="Sreedasyam A."/>
            <person name="Maumus F."/>
            <person name="Tiley G.P."/>
            <person name="Fernandez-Pozo N."/>
            <person name="Barry K."/>
            <person name="Chen C."/>
            <person name="Wang M."/>
            <person name="Lipzen A."/>
            <person name="Daum C."/>
            <person name="Saski C.A."/>
            <person name="Payton A.C."/>
            <person name="Mcbreen J.C."/>
            <person name="Conrad R.E."/>
            <person name="Kollar L.M."/>
            <person name="Olsson S."/>
            <person name="Huttunen S."/>
            <person name="Landis J.B."/>
            <person name="Wickett N.J."/>
            <person name="Johnson M.G."/>
            <person name="Rensing S.A."/>
            <person name="Grimwood J."/>
            <person name="Schmutz J."/>
            <person name="Mcdaniel S.F."/>
        </authorList>
    </citation>
    <scope>NUCLEOTIDE SEQUENCE</scope>
    <source>
        <strain evidence="2">R40</strain>
    </source>
</reference>